<feature type="compositionally biased region" description="Polar residues" evidence="1">
    <location>
        <begin position="205"/>
        <end position="218"/>
    </location>
</feature>
<proteinExistence type="predicted"/>
<feature type="transmembrane region" description="Helical" evidence="2">
    <location>
        <begin position="279"/>
        <end position="297"/>
    </location>
</feature>
<gene>
    <name evidence="3" type="ORF">E7Z79_01815</name>
</gene>
<dbReference type="AlphaFoldDB" id="A0A8T3V4D6"/>
<accession>A0A8T3V4D6</accession>
<organism evidence="3 4">
    <name type="scientific">Methanobrevibacter thaueri</name>
    <dbReference type="NCBI Taxonomy" id="190975"/>
    <lineage>
        <taxon>Archaea</taxon>
        <taxon>Methanobacteriati</taxon>
        <taxon>Methanobacteriota</taxon>
        <taxon>Methanomada group</taxon>
        <taxon>Methanobacteria</taxon>
        <taxon>Methanobacteriales</taxon>
        <taxon>Methanobacteriaceae</taxon>
        <taxon>Methanobrevibacter</taxon>
    </lineage>
</organism>
<keyword evidence="2" id="KW-1133">Transmembrane helix</keyword>
<feature type="region of interest" description="Disordered" evidence="1">
    <location>
        <begin position="199"/>
        <end position="271"/>
    </location>
</feature>
<keyword evidence="2" id="KW-0472">Membrane</keyword>
<evidence type="ECO:0000313" key="4">
    <source>
        <dbReference type="Proteomes" id="UP000783037"/>
    </source>
</evidence>
<evidence type="ECO:0000313" key="3">
    <source>
        <dbReference type="EMBL" id="MBE6501161.1"/>
    </source>
</evidence>
<dbReference type="EMBL" id="SUTK01000005">
    <property type="protein sequence ID" value="MBE6501161.1"/>
    <property type="molecule type" value="Genomic_DNA"/>
</dbReference>
<sequence>MKKPLITIIMIIFAITTCLNFVSAENETNILRSSESEEEVRASEDGHVNISFENGYNGYCINYGEHEAAAGQEYSVQDTTYATNKNSGESVGNYLKVYFVDYYEDAMRDEIVTQHTIWHFTDDFNGWRIDPILIENIKTTASTKTIPDNGAVRQINNTTEAVFDFQVLSSDKSDHQNFFAYKITYRDIVKDIIDNATSSNSTASENQNITNATENTTSTEKHENNASSIENTTSKEEQKNIAEPTEGSGKTAADNTQKVSKENNSKSISLSKQVTGKRTIGVILLLIVLVTIATINVRRD</sequence>
<keyword evidence="2" id="KW-0812">Transmembrane</keyword>
<dbReference type="Proteomes" id="UP000783037">
    <property type="component" value="Unassembled WGS sequence"/>
</dbReference>
<comment type="caution">
    <text evidence="3">The sequence shown here is derived from an EMBL/GenBank/DDBJ whole genome shotgun (WGS) entry which is preliminary data.</text>
</comment>
<dbReference type="RefSeq" id="WP_303738277.1">
    <property type="nucleotide sequence ID" value="NZ_SUTK01000005.1"/>
</dbReference>
<reference evidence="3" key="1">
    <citation type="submission" date="2019-04" db="EMBL/GenBank/DDBJ databases">
        <title>Evolution of Biomass-Degrading Anaerobic Consortia Revealed by Metagenomics.</title>
        <authorList>
            <person name="Peng X."/>
        </authorList>
    </citation>
    <scope>NUCLEOTIDE SEQUENCE</scope>
    <source>
        <strain evidence="3">SIG18</strain>
    </source>
</reference>
<evidence type="ECO:0000256" key="1">
    <source>
        <dbReference type="SAM" id="MobiDB-lite"/>
    </source>
</evidence>
<name>A0A8T3V4D6_9EURY</name>
<evidence type="ECO:0000256" key="2">
    <source>
        <dbReference type="SAM" id="Phobius"/>
    </source>
</evidence>
<protein>
    <submittedName>
        <fullName evidence="3">Uncharacterized protein</fullName>
    </submittedName>
</protein>